<dbReference type="PROSITE" id="PS00250">
    <property type="entry name" value="TGF_BETA_1"/>
    <property type="match status" value="1"/>
</dbReference>
<dbReference type="GO" id="GO:0005615">
    <property type="term" value="C:extracellular space"/>
    <property type="evidence" value="ECO:0007669"/>
    <property type="project" value="TreeGrafter"/>
</dbReference>
<sequence>MRIILTVFLIIIDLTQTKSAGAIVHVRSPEEPYNLIEQRHLCDESSCCPVKMDVDFDKLGWGKLILRPKVFKLSFCAGICESAPSHYTFHSSILMRMIHTYKDKAPKTSLCCAPHELYSYSILFRDHDGMIHNKLIPEVEVKSCICT</sequence>
<evidence type="ECO:0000256" key="6">
    <source>
        <dbReference type="RuleBase" id="RU000354"/>
    </source>
</evidence>
<organism evidence="9 10">
    <name type="scientific">Thelohanellus kitauei</name>
    <name type="common">Myxosporean</name>
    <dbReference type="NCBI Taxonomy" id="669202"/>
    <lineage>
        <taxon>Eukaryota</taxon>
        <taxon>Metazoa</taxon>
        <taxon>Cnidaria</taxon>
        <taxon>Myxozoa</taxon>
        <taxon>Myxosporea</taxon>
        <taxon>Bivalvulida</taxon>
        <taxon>Platysporina</taxon>
        <taxon>Myxobolidae</taxon>
        <taxon>Thelohanellus</taxon>
    </lineage>
</organism>
<name>A0A0C2NAW9_THEKT</name>
<dbReference type="InterPro" id="IPR017948">
    <property type="entry name" value="TGFb_CS"/>
</dbReference>
<evidence type="ECO:0000313" key="10">
    <source>
        <dbReference type="Proteomes" id="UP000031668"/>
    </source>
</evidence>
<comment type="similarity">
    <text evidence="2 6">Belongs to the TGF-beta family.</text>
</comment>
<protein>
    <submittedName>
        <fullName evidence="9">Inhibin beta E chain</fullName>
    </submittedName>
</protein>
<evidence type="ECO:0000256" key="1">
    <source>
        <dbReference type="ARBA" id="ARBA00004613"/>
    </source>
</evidence>
<dbReference type="OrthoDB" id="5987191at2759"/>
<gene>
    <name evidence="9" type="ORF">RF11_14678</name>
</gene>
<feature type="chain" id="PRO_5002152743" evidence="7">
    <location>
        <begin position="18"/>
        <end position="147"/>
    </location>
</feature>
<keyword evidence="7" id="KW-0732">Signal</keyword>
<proteinExistence type="inferred from homology"/>
<dbReference type="Pfam" id="PF00019">
    <property type="entry name" value="TGF_beta"/>
    <property type="match status" value="1"/>
</dbReference>
<keyword evidence="3" id="KW-0964">Secreted</keyword>
<dbReference type="InterPro" id="IPR001839">
    <property type="entry name" value="TGF-b_C"/>
</dbReference>
<feature type="domain" description="TGF-beta family profile" evidence="8">
    <location>
        <begin position="24"/>
        <end position="147"/>
    </location>
</feature>
<evidence type="ECO:0000259" key="8">
    <source>
        <dbReference type="PROSITE" id="PS51362"/>
    </source>
</evidence>
<feature type="signal peptide" evidence="7">
    <location>
        <begin position="1"/>
        <end position="17"/>
    </location>
</feature>
<keyword evidence="5" id="KW-1015">Disulfide bond</keyword>
<reference evidence="9 10" key="1">
    <citation type="journal article" date="2014" name="Genome Biol. Evol.">
        <title>The genome of the myxosporean Thelohanellus kitauei shows adaptations to nutrient acquisition within its fish host.</title>
        <authorList>
            <person name="Yang Y."/>
            <person name="Xiong J."/>
            <person name="Zhou Z."/>
            <person name="Huo F."/>
            <person name="Miao W."/>
            <person name="Ran C."/>
            <person name="Liu Y."/>
            <person name="Zhang J."/>
            <person name="Feng J."/>
            <person name="Wang M."/>
            <person name="Wang M."/>
            <person name="Wang L."/>
            <person name="Yao B."/>
        </authorList>
    </citation>
    <scope>NUCLEOTIDE SEQUENCE [LARGE SCALE GENOMIC DNA]</scope>
    <source>
        <strain evidence="9">Wuqing</strain>
    </source>
</reference>
<dbReference type="CDD" id="cd13756">
    <property type="entry name" value="TGF_beta_BMPs_GDFs"/>
    <property type="match status" value="1"/>
</dbReference>
<dbReference type="Proteomes" id="UP000031668">
    <property type="component" value="Unassembled WGS sequence"/>
</dbReference>
<accession>A0A0C2NAW9</accession>
<dbReference type="GO" id="GO:0008083">
    <property type="term" value="F:growth factor activity"/>
    <property type="evidence" value="ECO:0007669"/>
    <property type="project" value="UniProtKB-KW"/>
</dbReference>
<evidence type="ECO:0000313" key="9">
    <source>
        <dbReference type="EMBL" id="KII71052.1"/>
    </source>
</evidence>
<dbReference type="InterPro" id="IPR015615">
    <property type="entry name" value="TGF-beta-rel"/>
</dbReference>
<evidence type="ECO:0000256" key="7">
    <source>
        <dbReference type="SAM" id="SignalP"/>
    </source>
</evidence>
<dbReference type="PROSITE" id="PS51362">
    <property type="entry name" value="TGF_BETA_2"/>
    <property type="match status" value="1"/>
</dbReference>
<dbReference type="Gene3D" id="2.10.90.10">
    <property type="entry name" value="Cystine-knot cytokines"/>
    <property type="match status" value="1"/>
</dbReference>
<dbReference type="PANTHER" id="PTHR11848">
    <property type="entry name" value="TGF-BETA FAMILY"/>
    <property type="match status" value="1"/>
</dbReference>
<evidence type="ECO:0000256" key="3">
    <source>
        <dbReference type="ARBA" id="ARBA00022525"/>
    </source>
</evidence>
<evidence type="ECO:0000256" key="4">
    <source>
        <dbReference type="ARBA" id="ARBA00023030"/>
    </source>
</evidence>
<dbReference type="SUPFAM" id="SSF57501">
    <property type="entry name" value="Cystine-knot cytokines"/>
    <property type="match status" value="1"/>
</dbReference>
<comment type="caution">
    <text evidence="9">The sequence shown here is derived from an EMBL/GenBank/DDBJ whole genome shotgun (WGS) entry which is preliminary data.</text>
</comment>
<comment type="subcellular location">
    <subcellularLocation>
        <location evidence="1">Secreted</location>
    </subcellularLocation>
</comment>
<dbReference type="GO" id="GO:0005125">
    <property type="term" value="F:cytokine activity"/>
    <property type="evidence" value="ECO:0007669"/>
    <property type="project" value="TreeGrafter"/>
</dbReference>
<evidence type="ECO:0000256" key="5">
    <source>
        <dbReference type="ARBA" id="ARBA00023157"/>
    </source>
</evidence>
<dbReference type="EMBL" id="JWZT01001867">
    <property type="protein sequence ID" value="KII71052.1"/>
    <property type="molecule type" value="Genomic_DNA"/>
</dbReference>
<keyword evidence="4 6" id="KW-0339">Growth factor</keyword>
<dbReference type="InterPro" id="IPR029034">
    <property type="entry name" value="Cystine-knot_cytokine"/>
</dbReference>
<dbReference type="SMART" id="SM00204">
    <property type="entry name" value="TGFB"/>
    <property type="match status" value="1"/>
</dbReference>
<keyword evidence="10" id="KW-1185">Reference proteome</keyword>
<dbReference type="AlphaFoldDB" id="A0A0C2NAW9"/>
<evidence type="ECO:0000256" key="2">
    <source>
        <dbReference type="ARBA" id="ARBA00006656"/>
    </source>
</evidence>